<evidence type="ECO:0000313" key="1">
    <source>
        <dbReference type="EMBL" id="QMW80560.1"/>
    </source>
</evidence>
<reference evidence="1 2" key="1">
    <citation type="submission" date="2019-04" db="EMBL/GenBank/DDBJ databases">
        <authorList>
            <person name="Schori C."/>
            <person name="Ahrens C."/>
        </authorList>
    </citation>
    <scope>NUCLEOTIDE SEQUENCE [LARGE SCALE GENOMIC DNA]</scope>
    <source>
        <strain evidence="1 2">DSM 2950</strain>
    </source>
</reference>
<proteinExistence type="predicted"/>
<protein>
    <recommendedName>
        <fullName evidence="3">DUF3168 domain-containing protein</fullName>
    </recommendedName>
</protein>
<dbReference type="GeneID" id="75053983"/>
<name>A0A7G5N117_9FIRM</name>
<gene>
    <name evidence="1" type="ORF">E5259_24860</name>
</gene>
<dbReference type="AlphaFoldDB" id="A0A7G5N117"/>
<dbReference type="EMBL" id="CP039126">
    <property type="protein sequence ID" value="QMW80560.1"/>
    <property type="molecule type" value="Genomic_DNA"/>
</dbReference>
<organism evidence="1 2">
    <name type="scientific">Blautia producta</name>
    <dbReference type="NCBI Taxonomy" id="33035"/>
    <lineage>
        <taxon>Bacteria</taxon>
        <taxon>Bacillati</taxon>
        <taxon>Bacillota</taxon>
        <taxon>Clostridia</taxon>
        <taxon>Lachnospirales</taxon>
        <taxon>Lachnospiraceae</taxon>
        <taxon>Blautia</taxon>
    </lineage>
</organism>
<dbReference type="RefSeq" id="WP_018595219.1">
    <property type="nucleotide sequence ID" value="NZ_CABLBP010000020.1"/>
</dbReference>
<evidence type="ECO:0008006" key="3">
    <source>
        <dbReference type="Google" id="ProtNLM"/>
    </source>
</evidence>
<dbReference type="Proteomes" id="UP000515789">
    <property type="component" value="Chromosome"/>
</dbReference>
<accession>A0A7G5N117</accession>
<sequence length="107" mass="12714">MTKAELSALLHKTKIPVNEGITSDKNMNTFPRIVYWDYIWEDIVASGQEYDTKATYQVSFYSKVPRDKKLLELRNHLREAGMYPVIYHEYVEEDKVFHSYFALEVME</sequence>
<evidence type="ECO:0000313" key="2">
    <source>
        <dbReference type="Proteomes" id="UP000515789"/>
    </source>
</evidence>